<dbReference type="PANTHER" id="PTHR24171:SF8">
    <property type="entry name" value="BRCA1-ASSOCIATED RING DOMAIN PROTEIN 1"/>
    <property type="match status" value="1"/>
</dbReference>
<evidence type="ECO:0000313" key="4">
    <source>
        <dbReference type="EMBL" id="PGH26907.1"/>
    </source>
</evidence>
<protein>
    <submittedName>
        <fullName evidence="4">Uncharacterized protein</fullName>
    </submittedName>
</protein>
<dbReference type="STRING" id="1447883.A0A2B7Z240"/>
<dbReference type="AlphaFoldDB" id="A0A2B7Z240"/>
<dbReference type="Gene3D" id="1.25.40.20">
    <property type="entry name" value="Ankyrin repeat-containing domain"/>
    <property type="match status" value="1"/>
</dbReference>
<proteinExistence type="predicted"/>
<evidence type="ECO:0000313" key="5">
    <source>
        <dbReference type="Proteomes" id="UP000224634"/>
    </source>
</evidence>
<sequence>MADETPQQKPAPAADGEAPSEPVQTGGDAGALQSTQSADATQSTPSAVAKPSDADSFAYEEISGTEAQARKDVSLLGAAFLGDVEEVVRSIAKRAKAIVKWPNGDTTMHVGGHKDVVLELLKDGADVSARDADGWTSLCSACIGGHYDVVELLLHDKRAIATISATENNGFTPLYRACNQGYFGIVQPLLGHDLGMKTICFKSAKNSWTSPTCNKPHVAIPAFIMQILLQAM</sequence>
<keyword evidence="1" id="KW-0677">Repeat</keyword>
<dbReference type="EMBL" id="PDNA01000012">
    <property type="protein sequence ID" value="PGH26907.1"/>
    <property type="molecule type" value="Genomic_DNA"/>
</dbReference>
<dbReference type="GO" id="GO:0004842">
    <property type="term" value="F:ubiquitin-protein transferase activity"/>
    <property type="evidence" value="ECO:0007669"/>
    <property type="project" value="TreeGrafter"/>
</dbReference>
<feature type="region of interest" description="Disordered" evidence="3">
    <location>
        <begin position="1"/>
        <end position="53"/>
    </location>
</feature>
<dbReference type="InterPro" id="IPR036770">
    <property type="entry name" value="Ankyrin_rpt-contain_sf"/>
</dbReference>
<keyword evidence="2" id="KW-0040">ANK repeat</keyword>
<feature type="compositionally biased region" description="Polar residues" evidence="3">
    <location>
        <begin position="32"/>
        <end position="46"/>
    </location>
</feature>
<reference evidence="4 5" key="1">
    <citation type="submission" date="2017-10" db="EMBL/GenBank/DDBJ databases">
        <title>Comparative genomics in systemic dimorphic fungi from Ajellomycetaceae.</title>
        <authorList>
            <person name="Munoz J.F."/>
            <person name="Mcewen J.G."/>
            <person name="Clay O.K."/>
            <person name="Cuomo C.A."/>
        </authorList>
    </citation>
    <scope>NUCLEOTIDE SEQUENCE [LARGE SCALE GENOMIC DNA]</scope>
    <source>
        <strain evidence="4 5">UAMH7299</strain>
    </source>
</reference>
<keyword evidence="5" id="KW-1185">Reference proteome</keyword>
<accession>A0A2B7Z240</accession>
<dbReference type="Proteomes" id="UP000224634">
    <property type="component" value="Unassembled WGS sequence"/>
</dbReference>
<organism evidence="4 5">
    <name type="scientific">Polytolypa hystricis (strain UAMH7299)</name>
    <dbReference type="NCBI Taxonomy" id="1447883"/>
    <lineage>
        <taxon>Eukaryota</taxon>
        <taxon>Fungi</taxon>
        <taxon>Dikarya</taxon>
        <taxon>Ascomycota</taxon>
        <taxon>Pezizomycotina</taxon>
        <taxon>Eurotiomycetes</taxon>
        <taxon>Eurotiomycetidae</taxon>
        <taxon>Onygenales</taxon>
        <taxon>Onygenales incertae sedis</taxon>
        <taxon>Polytolypa</taxon>
    </lineage>
</organism>
<evidence type="ECO:0000256" key="2">
    <source>
        <dbReference type="ARBA" id="ARBA00023043"/>
    </source>
</evidence>
<dbReference type="OrthoDB" id="366390at2759"/>
<gene>
    <name evidence="4" type="ORF">AJ80_01490</name>
</gene>
<dbReference type="SUPFAM" id="SSF48403">
    <property type="entry name" value="Ankyrin repeat"/>
    <property type="match status" value="1"/>
</dbReference>
<dbReference type="GO" id="GO:0085020">
    <property type="term" value="P:protein K6-linked ubiquitination"/>
    <property type="evidence" value="ECO:0007669"/>
    <property type="project" value="TreeGrafter"/>
</dbReference>
<dbReference type="PANTHER" id="PTHR24171">
    <property type="entry name" value="ANKYRIN REPEAT DOMAIN-CONTAINING PROTEIN 39-RELATED"/>
    <property type="match status" value="1"/>
</dbReference>
<evidence type="ECO:0000256" key="1">
    <source>
        <dbReference type="ARBA" id="ARBA00022737"/>
    </source>
</evidence>
<dbReference type="SMART" id="SM00248">
    <property type="entry name" value="ANK"/>
    <property type="match status" value="3"/>
</dbReference>
<dbReference type="InterPro" id="IPR002110">
    <property type="entry name" value="Ankyrin_rpt"/>
</dbReference>
<evidence type="ECO:0000256" key="3">
    <source>
        <dbReference type="SAM" id="MobiDB-lite"/>
    </source>
</evidence>
<dbReference type="Pfam" id="PF12796">
    <property type="entry name" value="Ank_2"/>
    <property type="match status" value="1"/>
</dbReference>
<name>A0A2B7Z240_POLH7</name>
<comment type="caution">
    <text evidence="4">The sequence shown here is derived from an EMBL/GenBank/DDBJ whole genome shotgun (WGS) entry which is preliminary data.</text>
</comment>